<organism evidence="2">
    <name type="scientific">bioreactor metagenome</name>
    <dbReference type="NCBI Taxonomy" id="1076179"/>
    <lineage>
        <taxon>unclassified sequences</taxon>
        <taxon>metagenomes</taxon>
        <taxon>ecological metagenomes</taxon>
    </lineage>
</organism>
<sequence length="113" mass="11691">MFGFGAVLPGGGRRGGNVAGLGEEMGRPPTQDQGQRVGEAEAELGVETMLFGTGIAARSVSDAGLGQRAEIAEQHIGVGRSAAEFARVFISLPIESEQQIVFATEQFEGAIGE</sequence>
<reference evidence="2" key="1">
    <citation type="submission" date="2019-08" db="EMBL/GenBank/DDBJ databases">
        <authorList>
            <person name="Kucharzyk K."/>
            <person name="Murdoch R.W."/>
            <person name="Higgins S."/>
            <person name="Loffler F."/>
        </authorList>
    </citation>
    <scope>NUCLEOTIDE SEQUENCE</scope>
</reference>
<feature type="compositionally biased region" description="Gly residues" evidence="1">
    <location>
        <begin position="8"/>
        <end position="19"/>
    </location>
</feature>
<evidence type="ECO:0000313" key="2">
    <source>
        <dbReference type="EMBL" id="MPN16902.1"/>
    </source>
</evidence>
<feature type="region of interest" description="Disordered" evidence="1">
    <location>
        <begin position="1"/>
        <end position="38"/>
    </location>
</feature>
<dbReference type="EMBL" id="VSSQ01063907">
    <property type="protein sequence ID" value="MPN16902.1"/>
    <property type="molecule type" value="Genomic_DNA"/>
</dbReference>
<comment type="caution">
    <text evidence="2">The sequence shown here is derived from an EMBL/GenBank/DDBJ whole genome shotgun (WGS) entry which is preliminary data.</text>
</comment>
<accession>A0A645FTC5</accession>
<gene>
    <name evidence="2" type="ORF">SDC9_164249</name>
</gene>
<proteinExistence type="predicted"/>
<name>A0A645FTC5_9ZZZZ</name>
<dbReference type="AlphaFoldDB" id="A0A645FTC5"/>
<evidence type="ECO:0000256" key="1">
    <source>
        <dbReference type="SAM" id="MobiDB-lite"/>
    </source>
</evidence>
<protein>
    <submittedName>
        <fullName evidence="2">Uncharacterized protein</fullName>
    </submittedName>
</protein>